<dbReference type="Proteomes" id="UP000244898">
    <property type="component" value="Unassembled WGS sequence"/>
</dbReference>
<name>A0A2R8CCY5_9RHOB</name>
<organism evidence="1 2">
    <name type="scientific">Falsiruegeria mediterranea M17</name>
    <dbReference type="NCBI Taxonomy" id="1200281"/>
    <lineage>
        <taxon>Bacteria</taxon>
        <taxon>Pseudomonadati</taxon>
        <taxon>Pseudomonadota</taxon>
        <taxon>Alphaproteobacteria</taxon>
        <taxon>Rhodobacterales</taxon>
        <taxon>Roseobacteraceae</taxon>
        <taxon>Falsiruegeria</taxon>
    </lineage>
</organism>
<reference evidence="2" key="1">
    <citation type="submission" date="2018-03" db="EMBL/GenBank/DDBJ databases">
        <authorList>
            <person name="Rodrigo-Torres L."/>
            <person name="Arahal R. D."/>
            <person name="Lucena T."/>
        </authorList>
    </citation>
    <scope>NUCLEOTIDE SEQUENCE [LARGE SCALE GENOMIC DNA]</scope>
    <source>
        <strain evidence="2">CECT 7615</strain>
    </source>
</reference>
<evidence type="ECO:0000313" key="1">
    <source>
        <dbReference type="EMBL" id="SPJ30287.1"/>
    </source>
</evidence>
<dbReference type="OrthoDB" id="72030at2"/>
<accession>A0A2R8CCY5</accession>
<gene>
    <name evidence="1" type="ORF">TRM7615_03818</name>
</gene>
<dbReference type="EMBL" id="ONZG01000010">
    <property type="protein sequence ID" value="SPJ30287.1"/>
    <property type="molecule type" value="Genomic_DNA"/>
</dbReference>
<evidence type="ECO:0000313" key="2">
    <source>
        <dbReference type="Proteomes" id="UP000244898"/>
    </source>
</evidence>
<protein>
    <submittedName>
        <fullName evidence="1">Uncharacterized protein</fullName>
    </submittedName>
</protein>
<sequence length="135" mass="14946">MTHTQTSDLTQAFEAHEIDNTQFRHAEHVQVAYELLQKYDFIDAAAIYAKGIRTLAAAAGAPQKFNLTITYAFMSLIAERQAQSHNGGFAGFVSANPDLMCKDVLAQWYDTARLTSDTARNVFLMPEPASNMRAA</sequence>
<dbReference type="RefSeq" id="WP_108790584.1">
    <property type="nucleotide sequence ID" value="NZ_ONZG01000010.1"/>
</dbReference>
<dbReference type="AlphaFoldDB" id="A0A2R8CCY5"/>
<proteinExistence type="predicted"/>
<keyword evidence="2" id="KW-1185">Reference proteome</keyword>